<keyword evidence="10 13" id="KW-0472">Membrane</keyword>
<keyword evidence="16" id="KW-1185">Reference proteome</keyword>
<proteinExistence type="inferred from homology"/>
<reference evidence="15 16" key="1">
    <citation type="submission" date="2016-09" db="EMBL/GenBank/DDBJ databases">
        <authorList>
            <person name="Doonan J."/>
            <person name="Pachebat J.A."/>
            <person name="Golyshin P.N."/>
            <person name="Denman S."/>
            <person name="Mcdonald J.E."/>
        </authorList>
    </citation>
    <scope>NUCLEOTIDE SEQUENCE [LARGE SCALE GENOMIC DNA]</scope>
    <source>
        <strain evidence="15 16">NCPPB 3934</strain>
    </source>
</reference>
<evidence type="ECO:0000256" key="8">
    <source>
        <dbReference type="ARBA" id="ARBA00022927"/>
    </source>
</evidence>
<keyword evidence="5" id="KW-0488">Methylation</keyword>
<dbReference type="InterPro" id="IPR045584">
    <property type="entry name" value="Pilin-like"/>
</dbReference>
<evidence type="ECO:0000313" key="16">
    <source>
        <dbReference type="Proteomes" id="UP000285648"/>
    </source>
</evidence>
<dbReference type="NCBIfam" id="TIGR01708">
    <property type="entry name" value="typeII_sec_gspH"/>
    <property type="match status" value="1"/>
</dbReference>
<evidence type="ECO:0000256" key="12">
    <source>
        <dbReference type="ARBA" id="ARBA00030775"/>
    </source>
</evidence>
<evidence type="ECO:0000259" key="14">
    <source>
        <dbReference type="Pfam" id="PF12019"/>
    </source>
</evidence>
<dbReference type="Pfam" id="PF07963">
    <property type="entry name" value="N_methyl"/>
    <property type="match status" value="1"/>
</dbReference>
<evidence type="ECO:0000256" key="2">
    <source>
        <dbReference type="ARBA" id="ARBA00021549"/>
    </source>
</evidence>
<evidence type="ECO:0000313" key="15">
    <source>
        <dbReference type="EMBL" id="RLM19441.1"/>
    </source>
</evidence>
<evidence type="ECO:0000256" key="4">
    <source>
        <dbReference type="ARBA" id="ARBA00022475"/>
    </source>
</evidence>
<keyword evidence="9 13" id="KW-1133">Transmembrane helix</keyword>
<dbReference type="GO" id="GO:0005886">
    <property type="term" value="C:plasma membrane"/>
    <property type="evidence" value="ECO:0007669"/>
    <property type="project" value="UniProtKB-SubCell"/>
</dbReference>
<evidence type="ECO:0000256" key="11">
    <source>
        <dbReference type="ARBA" id="ARBA00025772"/>
    </source>
</evidence>
<dbReference type="InterPro" id="IPR049875">
    <property type="entry name" value="TypeII_GspH"/>
</dbReference>
<evidence type="ECO:0000256" key="5">
    <source>
        <dbReference type="ARBA" id="ARBA00022481"/>
    </source>
</evidence>
<protein>
    <recommendedName>
        <fullName evidence="2">Type II secretion system protein H</fullName>
    </recommendedName>
    <alternativeName>
        <fullName evidence="12">General secretion pathway protein H</fullName>
    </alternativeName>
</protein>
<dbReference type="RefSeq" id="WP_121576305.1">
    <property type="nucleotide sequence ID" value="NZ_MJLZ01000050.1"/>
</dbReference>
<gene>
    <name evidence="15" type="ORF">BIY29_16760</name>
</gene>
<dbReference type="EMBL" id="MJLZ01000050">
    <property type="protein sequence ID" value="RLM19441.1"/>
    <property type="molecule type" value="Genomic_DNA"/>
</dbReference>
<evidence type="ECO:0000256" key="1">
    <source>
        <dbReference type="ARBA" id="ARBA00004377"/>
    </source>
</evidence>
<evidence type="ECO:0000256" key="13">
    <source>
        <dbReference type="SAM" id="Phobius"/>
    </source>
</evidence>
<feature type="domain" description="General secretion pathway GspH" evidence="14">
    <location>
        <begin position="86"/>
        <end position="175"/>
    </location>
</feature>
<dbReference type="PRINTS" id="PR00885">
    <property type="entry name" value="BCTERIALGSPH"/>
</dbReference>
<keyword evidence="3" id="KW-0813">Transport</keyword>
<dbReference type="GO" id="GO:0015627">
    <property type="term" value="C:type II protein secretion system complex"/>
    <property type="evidence" value="ECO:0007669"/>
    <property type="project" value="InterPro"/>
</dbReference>
<evidence type="ECO:0000256" key="3">
    <source>
        <dbReference type="ARBA" id="ARBA00022448"/>
    </source>
</evidence>
<feature type="transmembrane region" description="Helical" evidence="13">
    <location>
        <begin position="12"/>
        <end position="35"/>
    </location>
</feature>
<dbReference type="Gene3D" id="3.55.40.10">
    <property type="entry name" value="minor pseudopilin epsh domain"/>
    <property type="match status" value="1"/>
</dbReference>
<dbReference type="Proteomes" id="UP000285648">
    <property type="component" value="Unassembled WGS sequence"/>
</dbReference>
<dbReference type="GO" id="GO:0015628">
    <property type="term" value="P:protein secretion by the type II secretion system"/>
    <property type="evidence" value="ECO:0007669"/>
    <property type="project" value="InterPro"/>
</dbReference>
<dbReference type="AlphaFoldDB" id="A0A421DK22"/>
<comment type="similarity">
    <text evidence="11">Belongs to the GSP H family.</text>
</comment>
<sequence length="186" mass="20870">MTQSSRWRQQGFTLLEIMLVVALAGVAASLVTMVFPTDRQDDSAWQMARFQAQLDFAVETSQMNESLLGVRIQPDRWQFLQLQRQSEPVSSSDRWQGYGWRPWQPHRVRASVELPDAIRLELRLVGGKKTTQTLTRDSNEPDILILPGGEVTPFRLVFTSGSPAASNWVEIDAGGVVRTSVAQGEK</sequence>
<dbReference type="OrthoDB" id="6076129at2"/>
<comment type="subcellular location">
    <subcellularLocation>
        <location evidence="1">Cell inner membrane</location>
        <topology evidence="1">Single-pass membrane protein</topology>
    </subcellularLocation>
</comment>
<dbReference type="InterPro" id="IPR022346">
    <property type="entry name" value="T2SS_GspH"/>
</dbReference>
<dbReference type="PROSITE" id="PS00409">
    <property type="entry name" value="PROKAR_NTER_METHYL"/>
    <property type="match status" value="1"/>
</dbReference>
<dbReference type="InterPro" id="IPR002416">
    <property type="entry name" value="T2SS_protein-GspH"/>
</dbReference>
<dbReference type="InterPro" id="IPR012902">
    <property type="entry name" value="N_methyl_site"/>
</dbReference>
<accession>A0A421DK22</accession>
<dbReference type="NCBIfam" id="TIGR02532">
    <property type="entry name" value="IV_pilin_GFxxxE"/>
    <property type="match status" value="1"/>
</dbReference>
<keyword evidence="6" id="KW-0997">Cell inner membrane</keyword>
<keyword evidence="4" id="KW-1003">Cell membrane</keyword>
<keyword evidence="8" id="KW-0653">Protein transport</keyword>
<name>A0A421DK22_9GAMM</name>
<evidence type="ECO:0000256" key="9">
    <source>
        <dbReference type="ARBA" id="ARBA00022989"/>
    </source>
</evidence>
<evidence type="ECO:0000256" key="6">
    <source>
        <dbReference type="ARBA" id="ARBA00022519"/>
    </source>
</evidence>
<organism evidence="15 16">
    <name type="scientific">Brenneria alni</name>
    <dbReference type="NCBI Taxonomy" id="71656"/>
    <lineage>
        <taxon>Bacteria</taxon>
        <taxon>Pseudomonadati</taxon>
        <taxon>Pseudomonadota</taxon>
        <taxon>Gammaproteobacteria</taxon>
        <taxon>Enterobacterales</taxon>
        <taxon>Pectobacteriaceae</taxon>
        <taxon>Brenneria</taxon>
    </lineage>
</organism>
<dbReference type="SUPFAM" id="SSF54523">
    <property type="entry name" value="Pili subunits"/>
    <property type="match status" value="1"/>
</dbReference>
<comment type="caution">
    <text evidence="15">The sequence shown here is derived from an EMBL/GenBank/DDBJ whole genome shotgun (WGS) entry which is preliminary data.</text>
</comment>
<evidence type="ECO:0000256" key="7">
    <source>
        <dbReference type="ARBA" id="ARBA00022692"/>
    </source>
</evidence>
<dbReference type="Pfam" id="PF12019">
    <property type="entry name" value="GspH"/>
    <property type="match status" value="1"/>
</dbReference>
<evidence type="ECO:0000256" key="10">
    <source>
        <dbReference type="ARBA" id="ARBA00023136"/>
    </source>
</evidence>
<keyword evidence="7 13" id="KW-0812">Transmembrane</keyword>